<dbReference type="SUPFAM" id="SSF56784">
    <property type="entry name" value="HAD-like"/>
    <property type="match status" value="1"/>
</dbReference>
<evidence type="ECO:0000256" key="3">
    <source>
        <dbReference type="ARBA" id="ARBA00022842"/>
    </source>
</evidence>
<feature type="active site" description="Proton donor" evidence="6">
    <location>
        <position position="37"/>
    </location>
</feature>
<evidence type="ECO:0000256" key="6">
    <source>
        <dbReference type="PIRSR" id="PIRSR000915-1"/>
    </source>
</evidence>
<evidence type="ECO:0000256" key="7">
    <source>
        <dbReference type="PIRSR" id="PIRSR000915-2"/>
    </source>
</evidence>
<keyword evidence="2 10" id="KW-0378">Hydrolase</keyword>
<feature type="binding site" evidence="8">
    <location>
        <position position="35"/>
    </location>
    <ligand>
        <name>Mg(2+)</name>
        <dbReference type="ChEBI" id="CHEBI:18420"/>
    </ligand>
</feature>
<comment type="cofactor">
    <cofactor evidence="8">
        <name>Mg(2+)</name>
        <dbReference type="ChEBI" id="CHEBI:18420"/>
    </cofactor>
    <text evidence="8">Divalent metal ions. Mg(2+) is the most effective.</text>
</comment>
<evidence type="ECO:0000256" key="8">
    <source>
        <dbReference type="PIRSR" id="PIRSR000915-3"/>
    </source>
</evidence>
<dbReference type="GO" id="GO:0016791">
    <property type="term" value="F:phosphatase activity"/>
    <property type="evidence" value="ECO:0007669"/>
    <property type="project" value="TreeGrafter"/>
</dbReference>
<dbReference type="NCBIfam" id="TIGR01460">
    <property type="entry name" value="HAD-SF-IIA"/>
    <property type="match status" value="1"/>
</dbReference>
<keyword evidence="1 8" id="KW-0479">Metal-binding</keyword>
<evidence type="ECO:0000256" key="4">
    <source>
        <dbReference type="ARBA" id="ARBA00023277"/>
    </source>
</evidence>
<comment type="caution">
    <text evidence="10">The sequence shown here is derived from an EMBL/GenBank/DDBJ whole genome shotgun (WGS) entry which is preliminary data.</text>
</comment>
<sequence length="297" mass="32165">MATHNSETSPTKTSPAEHSPTKTSSATTQWNFLTDMDGVLIQEDKPIDGAKDFLQELKDSGTHYMVLTNNSIFTPRDLAARLRLSGIDIPADHIWTSALATAAFLDEQNPHGTAYVVGETGLTTAIHEAGYILTDTDPDYVVLGETRTYSFEAITKAINLILKGAKFICTNPDNTGPCPEGVLPATGSVASLIMTSTGKEPYYIGKPNPMMMRSALRAMHAHSEETIMIGDRMDTDVKSGLEAGMHTFLVLSGISTVKIARQWPYRPSRIIDSVGSLVGHIDDPLSVPNSKQVTKKS</sequence>
<reference evidence="10 11" key="1">
    <citation type="submission" date="2017-08" db="EMBL/GenBank/DDBJ databases">
        <title>Infants hospitalized years apart are colonized by the same room-sourced microbial strains.</title>
        <authorList>
            <person name="Brooks B."/>
            <person name="Olm M.R."/>
            <person name="Firek B.A."/>
            <person name="Baker R."/>
            <person name="Thomas B.C."/>
            <person name="Morowitz M.J."/>
            <person name="Banfield J.F."/>
        </authorList>
    </citation>
    <scope>NUCLEOTIDE SEQUENCE [LARGE SCALE GENOMIC DNA]</scope>
    <source>
        <strain evidence="10">S2_006_000_R1_57</strain>
    </source>
</reference>
<gene>
    <name evidence="10" type="ORF">DI579_04180</name>
</gene>
<feature type="binding site" evidence="7">
    <location>
        <position position="206"/>
    </location>
    <ligand>
        <name>substrate</name>
    </ligand>
</feature>
<feature type="binding site" evidence="8">
    <location>
        <position position="37"/>
    </location>
    <ligand>
        <name>Mg(2+)</name>
        <dbReference type="ChEBI" id="CHEBI:18420"/>
    </ligand>
</feature>
<dbReference type="GO" id="GO:0005737">
    <property type="term" value="C:cytoplasm"/>
    <property type="evidence" value="ECO:0007669"/>
    <property type="project" value="TreeGrafter"/>
</dbReference>
<dbReference type="EMBL" id="QFOZ01000004">
    <property type="protein sequence ID" value="PZP89097.1"/>
    <property type="molecule type" value="Genomic_DNA"/>
</dbReference>
<dbReference type="Pfam" id="PF13242">
    <property type="entry name" value="Hydrolase_like"/>
    <property type="match status" value="1"/>
</dbReference>
<dbReference type="InterPro" id="IPR023214">
    <property type="entry name" value="HAD_sf"/>
</dbReference>
<dbReference type="PANTHER" id="PTHR19288:SF46">
    <property type="entry name" value="HALOACID DEHALOGENASE-LIKE HYDROLASE DOMAIN-CONTAINING PROTEIN 2"/>
    <property type="match status" value="1"/>
</dbReference>
<protein>
    <submittedName>
        <fullName evidence="10">HAD family hydrolase</fullName>
    </submittedName>
</protein>
<dbReference type="Proteomes" id="UP000248606">
    <property type="component" value="Unassembled WGS sequence"/>
</dbReference>
<dbReference type="PIRSF" id="PIRSF000915">
    <property type="entry name" value="PGP-type_phosphatase"/>
    <property type="match status" value="1"/>
</dbReference>
<organism evidence="10 11">
    <name type="scientific">Lawsonella clevelandensis</name>
    <dbReference type="NCBI Taxonomy" id="1528099"/>
    <lineage>
        <taxon>Bacteria</taxon>
        <taxon>Bacillati</taxon>
        <taxon>Actinomycetota</taxon>
        <taxon>Actinomycetes</taxon>
        <taxon>Mycobacteriales</taxon>
        <taxon>Lawsonellaceae</taxon>
        <taxon>Lawsonella</taxon>
    </lineage>
</organism>
<feature type="region of interest" description="Disordered" evidence="9">
    <location>
        <begin position="1"/>
        <end position="28"/>
    </location>
</feature>
<evidence type="ECO:0000313" key="10">
    <source>
        <dbReference type="EMBL" id="PZP89097.1"/>
    </source>
</evidence>
<dbReference type="InterPro" id="IPR006357">
    <property type="entry name" value="HAD-SF_hydro_IIA"/>
</dbReference>
<dbReference type="PANTHER" id="PTHR19288">
    <property type="entry name" value="4-NITROPHENYLPHOSPHATASE-RELATED"/>
    <property type="match status" value="1"/>
</dbReference>
<dbReference type="Gene3D" id="3.40.50.1000">
    <property type="entry name" value="HAD superfamily/HAD-like"/>
    <property type="match status" value="2"/>
</dbReference>
<dbReference type="InterPro" id="IPR036412">
    <property type="entry name" value="HAD-like_sf"/>
</dbReference>
<proteinExistence type="inferred from homology"/>
<name>A0A2W5IDQ4_9ACTN</name>
<evidence type="ECO:0000256" key="1">
    <source>
        <dbReference type="ARBA" id="ARBA00022723"/>
    </source>
</evidence>
<dbReference type="FunFam" id="3.40.50.1000:FF:000016">
    <property type="entry name" value="HAD family hydrolase"/>
    <property type="match status" value="1"/>
</dbReference>
<evidence type="ECO:0000256" key="2">
    <source>
        <dbReference type="ARBA" id="ARBA00022801"/>
    </source>
</evidence>
<evidence type="ECO:0000313" key="11">
    <source>
        <dbReference type="Proteomes" id="UP000248606"/>
    </source>
</evidence>
<accession>A0A2W5IDQ4</accession>
<keyword evidence="4" id="KW-0119">Carbohydrate metabolism</keyword>
<dbReference type="GO" id="GO:0046872">
    <property type="term" value="F:metal ion binding"/>
    <property type="evidence" value="ECO:0007669"/>
    <property type="project" value="UniProtKB-KW"/>
</dbReference>
<dbReference type="CDD" id="cd07530">
    <property type="entry name" value="HAD_Pase_UmpH-like"/>
    <property type="match status" value="1"/>
</dbReference>
<feature type="binding site" evidence="8">
    <location>
        <position position="231"/>
    </location>
    <ligand>
        <name>Mg(2+)</name>
        <dbReference type="ChEBI" id="CHEBI:18420"/>
    </ligand>
</feature>
<comment type="similarity">
    <text evidence="5">Belongs to the HAD-like hydrolase superfamily.</text>
</comment>
<keyword evidence="3 8" id="KW-0460">Magnesium</keyword>
<dbReference type="AlphaFoldDB" id="A0A2W5IDQ4"/>
<evidence type="ECO:0000256" key="9">
    <source>
        <dbReference type="SAM" id="MobiDB-lite"/>
    </source>
</evidence>
<dbReference type="Pfam" id="PF13344">
    <property type="entry name" value="Hydrolase_6"/>
    <property type="match status" value="1"/>
</dbReference>
<feature type="active site" description="Nucleophile" evidence="6">
    <location>
        <position position="35"/>
    </location>
</feature>
<evidence type="ECO:0000256" key="5">
    <source>
        <dbReference type="PIRNR" id="PIRNR000915"/>
    </source>
</evidence>